<dbReference type="Pfam" id="PF17765">
    <property type="entry name" value="MLTR_LBD"/>
    <property type="match status" value="1"/>
</dbReference>
<dbReference type="PANTHER" id="PTHR35010">
    <property type="entry name" value="BLL4672 PROTEIN-RELATED"/>
    <property type="match status" value="1"/>
</dbReference>
<accession>U2R7N8</accession>
<proteinExistence type="predicted"/>
<sequence>MVTGMTVEGSSSAVPPEIRGMIESWPAIPAFVRDRHLTVLAANDLARSLSPAFHDGVDLVRATFVDSDAMRTSPSSAVIAEHFAGTLRESLARHESDDAFERIVTDLSTTSSAFAEAWANGGGSRDEADAFAFPNDVVGPLTLTYQQLNIPRVFDLTLVVWRPVDENSRVALGRLAEIVAGAAEA</sequence>
<dbReference type="PANTHER" id="PTHR35010:SF2">
    <property type="entry name" value="BLL4672 PROTEIN"/>
    <property type="match status" value="1"/>
</dbReference>
<gene>
    <name evidence="2" type="ORF">N136_02396</name>
</gene>
<dbReference type="Proteomes" id="UP000016605">
    <property type="component" value="Unassembled WGS sequence"/>
</dbReference>
<feature type="domain" description="MmyB-like transcription regulator ligand binding" evidence="1">
    <location>
        <begin position="14"/>
        <end position="175"/>
    </location>
</feature>
<dbReference type="Gene3D" id="3.30.450.180">
    <property type="match status" value="1"/>
</dbReference>
<dbReference type="AlphaFoldDB" id="U2R7N8"/>
<protein>
    <recommendedName>
        <fullName evidence="1">MmyB-like transcription regulator ligand binding domain-containing protein</fullName>
    </recommendedName>
</protein>
<dbReference type="InterPro" id="IPR041413">
    <property type="entry name" value="MLTR_LBD"/>
</dbReference>
<name>U2R7N8_LEIAQ</name>
<reference evidence="2 3" key="1">
    <citation type="submission" date="2013-08" db="EMBL/GenBank/DDBJ databases">
        <authorList>
            <person name="Weinstock G."/>
            <person name="Sodergren E."/>
            <person name="Wylie T."/>
            <person name="Fulton L."/>
            <person name="Fulton R."/>
            <person name="Fronick C."/>
            <person name="O'Laughlin M."/>
            <person name="Godfrey J."/>
            <person name="Miner T."/>
            <person name="Herter B."/>
            <person name="Appelbaum E."/>
            <person name="Cordes M."/>
            <person name="Lek S."/>
            <person name="Wollam A."/>
            <person name="Pepin K.H."/>
            <person name="Palsikar V.B."/>
            <person name="Mitreva M."/>
            <person name="Wilson R.K."/>
        </authorList>
    </citation>
    <scope>NUCLEOTIDE SEQUENCE [LARGE SCALE GENOMIC DNA]</scope>
    <source>
        <strain evidence="2 3">ATCC 14665</strain>
    </source>
</reference>
<evidence type="ECO:0000313" key="2">
    <source>
        <dbReference type="EMBL" id="ERK71260.1"/>
    </source>
</evidence>
<organism evidence="2 3">
    <name type="scientific">Leifsonia aquatica ATCC 14665</name>
    <dbReference type="NCBI Taxonomy" id="1358026"/>
    <lineage>
        <taxon>Bacteria</taxon>
        <taxon>Bacillati</taxon>
        <taxon>Actinomycetota</taxon>
        <taxon>Actinomycetes</taxon>
        <taxon>Micrococcales</taxon>
        <taxon>Microbacteriaceae</taxon>
        <taxon>Leifsonia</taxon>
    </lineage>
</organism>
<dbReference type="HOGENOM" id="CLU_1487938_0_0_11"/>
<evidence type="ECO:0000313" key="3">
    <source>
        <dbReference type="Proteomes" id="UP000016605"/>
    </source>
</evidence>
<dbReference type="PATRIC" id="fig|1358026.3.peg.2034"/>
<comment type="caution">
    <text evidence="2">The sequence shown here is derived from an EMBL/GenBank/DDBJ whole genome shotgun (WGS) entry which is preliminary data.</text>
</comment>
<dbReference type="EMBL" id="AWVQ01000310">
    <property type="protein sequence ID" value="ERK71260.1"/>
    <property type="molecule type" value="Genomic_DNA"/>
</dbReference>
<evidence type="ECO:0000259" key="1">
    <source>
        <dbReference type="Pfam" id="PF17765"/>
    </source>
</evidence>